<dbReference type="PROSITE" id="PS00107">
    <property type="entry name" value="PROTEIN_KINASE_ATP"/>
    <property type="match status" value="1"/>
</dbReference>
<dbReference type="InterPro" id="IPR001245">
    <property type="entry name" value="Ser-Thr/Tyr_kinase_cat_dom"/>
</dbReference>
<dbReference type="SUPFAM" id="SSF55550">
    <property type="entry name" value="SH2 domain"/>
    <property type="match status" value="1"/>
</dbReference>
<dbReference type="FunFam" id="2.30.29.30:FF:000244">
    <property type="entry name" value="Tyrosine-protein kinase"/>
    <property type="match status" value="1"/>
</dbReference>
<dbReference type="InParanoid" id="A0A3Q3MBY9"/>
<dbReference type="InterPro" id="IPR000980">
    <property type="entry name" value="SH2"/>
</dbReference>
<dbReference type="Gene3D" id="3.30.505.10">
    <property type="entry name" value="SH2 domain"/>
    <property type="match status" value="1"/>
</dbReference>
<dbReference type="InterPro" id="IPR020635">
    <property type="entry name" value="Tyr_kinase_cat_dom"/>
</dbReference>
<proteinExistence type="inferred from homology"/>
<evidence type="ECO:0000313" key="24">
    <source>
        <dbReference type="Proteomes" id="UP000261660"/>
    </source>
</evidence>
<dbReference type="SUPFAM" id="SSF50729">
    <property type="entry name" value="PH domain-like"/>
    <property type="match status" value="1"/>
</dbReference>
<keyword evidence="5" id="KW-0519">Myristate</keyword>
<dbReference type="Pfam" id="PF00017">
    <property type="entry name" value="SH2"/>
    <property type="match status" value="1"/>
</dbReference>
<keyword evidence="9 19" id="KW-0418">Kinase</keyword>
<evidence type="ECO:0000256" key="5">
    <source>
        <dbReference type="ARBA" id="ARBA00022707"/>
    </source>
</evidence>
<evidence type="ECO:0000256" key="18">
    <source>
        <dbReference type="PROSITE-ProRule" id="PRU10141"/>
    </source>
</evidence>
<evidence type="ECO:0000256" key="8">
    <source>
        <dbReference type="ARBA" id="ARBA00022771"/>
    </source>
</evidence>
<evidence type="ECO:0000256" key="15">
    <source>
        <dbReference type="ARBA" id="ARBA00051245"/>
    </source>
</evidence>
<dbReference type="Proteomes" id="UP000261660">
    <property type="component" value="Unplaced"/>
</dbReference>
<evidence type="ECO:0000256" key="9">
    <source>
        <dbReference type="ARBA" id="ARBA00022777"/>
    </source>
</evidence>
<dbReference type="PROSITE" id="PS50011">
    <property type="entry name" value="PROTEIN_KINASE_DOM"/>
    <property type="match status" value="1"/>
</dbReference>
<evidence type="ECO:0000256" key="6">
    <source>
        <dbReference type="ARBA" id="ARBA00022723"/>
    </source>
</evidence>
<accession>A0A3Q3MBY9</accession>
<evidence type="ECO:0000256" key="12">
    <source>
        <dbReference type="ARBA" id="ARBA00022999"/>
    </source>
</evidence>
<evidence type="ECO:0000256" key="11">
    <source>
        <dbReference type="ARBA" id="ARBA00022840"/>
    </source>
</evidence>
<reference evidence="23" key="2">
    <citation type="submission" date="2025-09" db="UniProtKB">
        <authorList>
            <consortium name="Ensembl"/>
        </authorList>
    </citation>
    <scope>IDENTIFICATION</scope>
</reference>
<dbReference type="Gene3D" id="2.30.29.30">
    <property type="entry name" value="Pleckstrin-homology domain (PH domain)/Phosphotyrosine-binding domain (PTB)"/>
    <property type="match status" value="1"/>
</dbReference>
<sequence length="562" mass="64845">MFPRVILKGTMIKKSQQKKRTSPSNYKERLFVLDTQELKYSERRTGKKPMVKGCIKLNTIKCAETVFSDVPIPCNYKYPFQVFHDNHYLYIFAPDNDCRQRWVRALKEETKHNNLVAKFHPNFWMDGKWRCCLQTEKLAAGCHVYDPVASKKPLPLLPDPEVRLLEVHGEAQRTVIALQDYTPLGDDDLPLQKDQEYKLINSSHSYWWGKEGAFMVRDSRQAGVYTVSVFTKAPGSNGEKNPRVKHYQIRQAETGEATYYLAEKYLFGTIPELILYHQHNAAGLITRLRHPVSLEGGSDQWEVDPQELTLGQELGSGQFGLVLEGRWMERKVAVKMIREECMSDEEFKEEAKVMMRLSHCKLVQLYGVCTQRSPMCLLFEFMEKGCLSEYLRAKKGRLSQDAMLAMCLDVSEGMAYLESSNFIHRDLAARNCLVSKNNEVKVSDFGMTRFVLDDQYTSSQCSKFPVKWSAPEVIKYSKFSSKSDVWSFGVLMWEVFTEGRLPYENRTNAEVVESLNSGLRLLKPRLAPDAVHLLMEWCWKEKPEDRPSFTLLLHELASLSNL</sequence>
<dbReference type="PRINTS" id="PR00109">
    <property type="entry name" value="TYRKINASE"/>
</dbReference>
<protein>
    <recommendedName>
        <fullName evidence="19">Tyrosine-protein kinase</fullName>
        <ecNumber evidence="19">2.7.10.2</ecNumber>
    </recommendedName>
</protein>
<evidence type="ECO:0000256" key="3">
    <source>
        <dbReference type="ARBA" id="ARBA00022553"/>
    </source>
</evidence>
<dbReference type="SMART" id="SM00219">
    <property type="entry name" value="TyrKc"/>
    <property type="match status" value="1"/>
</dbReference>
<dbReference type="SUPFAM" id="SSF56112">
    <property type="entry name" value="Protein kinase-like (PK-like)"/>
    <property type="match status" value="1"/>
</dbReference>
<dbReference type="SMART" id="SM00107">
    <property type="entry name" value="BTK"/>
    <property type="match status" value="1"/>
</dbReference>
<keyword evidence="6" id="KW-0479">Metal-binding</keyword>
<feature type="domain" description="PH" evidence="21">
    <location>
        <begin position="4"/>
        <end position="111"/>
    </location>
</feature>
<dbReference type="PRINTS" id="PR00401">
    <property type="entry name" value="SH2DOMAIN"/>
</dbReference>
<dbReference type="EC" id="2.7.10.2" evidence="19"/>
<dbReference type="Pfam" id="PF00779">
    <property type="entry name" value="BTK"/>
    <property type="match status" value="1"/>
</dbReference>
<dbReference type="GO" id="GO:0035556">
    <property type="term" value="P:intracellular signal transduction"/>
    <property type="evidence" value="ECO:0007669"/>
    <property type="project" value="InterPro"/>
</dbReference>
<dbReference type="InterPro" id="IPR011009">
    <property type="entry name" value="Kinase-like_dom_sf"/>
</dbReference>
<dbReference type="AlphaFoldDB" id="A0A3Q3MBY9"/>
<keyword evidence="11 18" id="KW-0067">ATP-binding</keyword>
<dbReference type="Pfam" id="PF00018">
    <property type="entry name" value="SH3_1"/>
    <property type="match status" value="1"/>
</dbReference>
<evidence type="ECO:0000259" key="21">
    <source>
        <dbReference type="PROSITE" id="PS50003"/>
    </source>
</evidence>
<dbReference type="InterPro" id="IPR036860">
    <property type="entry name" value="SH2_dom_sf"/>
</dbReference>
<dbReference type="InterPro" id="IPR000719">
    <property type="entry name" value="Prot_kinase_dom"/>
</dbReference>
<dbReference type="GO" id="GO:0005829">
    <property type="term" value="C:cytosol"/>
    <property type="evidence" value="ECO:0007669"/>
    <property type="project" value="UniProtKB-ARBA"/>
</dbReference>
<keyword evidence="13 19" id="KW-0829">Tyrosine-protein kinase</keyword>
<keyword evidence="4 19" id="KW-0808">Transferase</keyword>
<dbReference type="PROSITE" id="PS00109">
    <property type="entry name" value="PROTEIN_KINASE_TYR"/>
    <property type="match status" value="1"/>
</dbReference>
<dbReference type="CDD" id="cd01238">
    <property type="entry name" value="PH_Btk"/>
    <property type="match status" value="1"/>
</dbReference>
<dbReference type="GO" id="GO:0004715">
    <property type="term" value="F:non-membrane spanning protein tyrosine kinase activity"/>
    <property type="evidence" value="ECO:0007669"/>
    <property type="project" value="UniProtKB-EC"/>
</dbReference>
<dbReference type="InterPro" id="IPR008266">
    <property type="entry name" value="Tyr_kinase_AS"/>
</dbReference>
<dbReference type="InterPro" id="IPR050198">
    <property type="entry name" value="Non-receptor_tyrosine_kinases"/>
</dbReference>
<dbReference type="InterPro" id="IPR001562">
    <property type="entry name" value="Znf_Btk_motif"/>
</dbReference>
<evidence type="ECO:0000259" key="22">
    <source>
        <dbReference type="PROSITE" id="PS50011"/>
    </source>
</evidence>
<dbReference type="InterPro" id="IPR011993">
    <property type="entry name" value="PH-like_dom_sf"/>
</dbReference>
<keyword evidence="14" id="KW-0449">Lipoprotein</keyword>
<dbReference type="STRING" id="56723.ENSLBEP00000017925"/>
<dbReference type="SMART" id="SM00252">
    <property type="entry name" value="SH2"/>
    <property type="match status" value="1"/>
</dbReference>
<name>A0A3Q3MBY9_9LABR</name>
<dbReference type="Pfam" id="PF07714">
    <property type="entry name" value="PK_Tyr_Ser-Thr"/>
    <property type="match status" value="1"/>
</dbReference>
<comment type="cofactor">
    <cofactor evidence="1">
        <name>Zn(2+)</name>
        <dbReference type="ChEBI" id="CHEBI:29105"/>
    </cofactor>
</comment>
<dbReference type="GO" id="GO:0008270">
    <property type="term" value="F:zinc ion binding"/>
    <property type="evidence" value="ECO:0007669"/>
    <property type="project" value="UniProtKB-KW"/>
</dbReference>
<dbReference type="SMART" id="SM00233">
    <property type="entry name" value="PH"/>
    <property type="match status" value="1"/>
</dbReference>
<dbReference type="PANTHER" id="PTHR24418">
    <property type="entry name" value="TYROSINE-PROTEIN KINASE"/>
    <property type="match status" value="1"/>
</dbReference>
<dbReference type="InterPro" id="IPR017441">
    <property type="entry name" value="Protein_kinase_ATP_BS"/>
</dbReference>
<dbReference type="GO" id="GO:0005524">
    <property type="term" value="F:ATP binding"/>
    <property type="evidence" value="ECO:0007669"/>
    <property type="project" value="UniProtKB-UniRule"/>
</dbReference>
<dbReference type="InterPro" id="IPR001849">
    <property type="entry name" value="PH_domain"/>
</dbReference>
<comment type="similarity">
    <text evidence="19">Belongs to the protein kinase superfamily. Tyr protein kinase family.</text>
</comment>
<comment type="catalytic activity">
    <reaction evidence="15 19">
        <text>L-tyrosyl-[protein] + ATP = O-phospho-L-tyrosyl-[protein] + ADP + H(+)</text>
        <dbReference type="Rhea" id="RHEA:10596"/>
        <dbReference type="Rhea" id="RHEA-COMP:10136"/>
        <dbReference type="Rhea" id="RHEA-COMP:20101"/>
        <dbReference type="ChEBI" id="CHEBI:15378"/>
        <dbReference type="ChEBI" id="CHEBI:30616"/>
        <dbReference type="ChEBI" id="CHEBI:46858"/>
        <dbReference type="ChEBI" id="CHEBI:61978"/>
        <dbReference type="ChEBI" id="CHEBI:456216"/>
        <dbReference type="EC" id="2.7.10.2"/>
    </reaction>
</comment>
<evidence type="ECO:0000256" key="17">
    <source>
        <dbReference type="PROSITE-ProRule" id="PRU00432"/>
    </source>
</evidence>
<dbReference type="PROSITE" id="PS50003">
    <property type="entry name" value="PH_DOMAIN"/>
    <property type="match status" value="1"/>
</dbReference>
<dbReference type="SUPFAM" id="SSF50044">
    <property type="entry name" value="SH3-domain"/>
    <property type="match status" value="1"/>
</dbReference>
<keyword evidence="12 16" id="KW-0727">SH2 domain</keyword>
<dbReference type="PRINTS" id="PR00402">
    <property type="entry name" value="TECBTKDOMAIN"/>
</dbReference>
<dbReference type="GeneTree" id="ENSGT00940000158850"/>
<evidence type="ECO:0000256" key="13">
    <source>
        <dbReference type="ARBA" id="ARBA00023137"/>
    </source>
</evidence>
<evidence type="ECO:0000256" key="10">
    <source>
        <dbReference type="ARBA" id="ARBA00022833"/>
    </source>
</evidence>
<dbReference type="PROSITE" id="PS50001">
    <property type="entry name" value="SH2"/>
    <property type="match status" value="1"/>
</dbReference>
<keyword evidence="2" id="KW-0728">SH3 domain</keyword>
<evidence type="ECO:0000256" key="19">
    <source>
        <dbReference type="RuleBase" id="RU362096"/>
    </source>
</evidence>
<dbReference type="FunFam" id="3.30.200.20:FF:000053">
    <property type="entry name" value="Tyrosine-protein kinase"/>
    <property type="match status" value="1"/>
</dbReference>
<dbReference type="PROSITE" id="PS51113">
    <property type="entry name" value="ZF_BTK"/>
    <property type="match status" value="1"/>
</dbReference>
<dbReference type="Pfam" id="PF00169">
    <property type="entry name" value="PH"/>
    <property type="match status" value="1"/>
</dbReference>
<dbReference type="FunFam" id="1.10.510.10:FF:000052">
    <property type="entry name" value="Tyrosine-protein kinase"/>
    <property type="match status" value="1"/>
</dbReference>
<dbReference type="InterPro" id="IPR036028">
    <property type="entry name" value="SH3-like_dom_sf"/>
</dbReference>
<feature type="binding site" evidence="18">
    <location>
        <position position="335"/>
    </location>
    <ligand>
        <name>ATP</name>
        <dbReference type="ChEBI" id="CHEBI:30616"/>
    </ligand>
</feature>
<keyword evidence="10" id="KW-0862">Zinc</keyword>
<dbReference type="Ensembl" id="ENSLBET00000018925.1">
    <property type="protein sequence ID" value="ENSLBEP00000017925.1"/>
    <property type="gene ID" value="ENSLBEG00000013777.1"/>
</dbReference>
<dbReference type="Gene3D" id="1.10.510.10">
    <property type="entry name" value="Transferase(Phosphotransferase) domain 1"/>
    <property type="match status" value="1"/>
</dbReference>
<evidence type="ECO:0000313" key="23">
    <source>
        <dbReference type="Ensembl" id="ENSLBEP00000017925.1"/>
    </source>
</evidence>
<organism evidence="23 24">
    <name type="scientific">Labrus bergylta</name>
    <name type="common">ballan wrasse</name>
    <dbReference type="NCBI Taxonomy" id="56723"/>
    <lineage>
        <taxon>Eukaryota</taxon>
        <taxon>Metazoa</taxon>
        <taxon>Chordata</taxon>
        <taxon>Craniata</taxon>
        <taxon>Vertebrata</taxon>
        <taxon>Euteleostomi</taxon>
        <taxon>Actinopterygii</taxon>
        <taxon>Neopterygii</taxon>
        <taxon>Teleostei</taxon>
        <taxon>Neoteleostei</taxon>
        <taxon>Acanthomorphata</taxon>
        <taxon>Eupercaria</taxon>
        <taxon>Labriformes</taxon>
        <taxon>Labridae</taxon>
        <taxon>Labrus</taxon>
    </lineage>
</organism>
<reference evidence="23" key="1">
    <citation type="submission" date="2025-08" db="UniProtKB">
        <authorList>
            <consortium name="Ensembl"/>
        </authorList>
    </citation>
    <scope>IDENTIFICATION</scope>
</reference>
<feature type="domain" description="SH2" evidence="20">
    <location>
        <begin position="191"/>
        <end position="292"/>
    </location>
</feature>
<evidence type="ECO:0000256" key="7">
    <source>
        <dbReference type="ARBA" id="ARBA00022741"/>
    </source>
</evidence>
<evidence type="ECO:0000259" key="20">
    <source>
        <dbReference type="PROSITE" id="PS50001"/>
    </source>
</evidence>
<evidence type="ECO:0000256" key="2">
    <source>
        <dbReference type="ARBA" id="ARBA00022443"/>
    </source>
</evidence>
<feature type="domain" description="Protein kinase" evidence="22">
    <location>
        <begin position="308"/>
        <end position="557"/>
    </location>
</feature>
<keyword evidence="24" id="KW-1185">Reference proteome</keyword>
<keyword evidence="8 17" id="KW-0863">Zinc-finger</keyword>
<dbReference type="InterPro" id="IPR001452">
    <property type="entry name" value="SH3_domain"/>
</dbReference>
<evidence type="ECO:0000256" key="1">
    <source>
        <dbReference type="ARBA" id="ARBA00001947"/>
    </source>
</evidence>
<evidence type="ECO:0000256" key="14">
    <source>
        <dbReference type="ARBA" id="ARBA00023288"/>
    </source>
</evidence>
<keyword evidence="7 18" id="KW-0547">Nucleotide-binding</keyword>
<evidence type="ECO:0000256" key="4">
    <source>
        <dbReference type="ARBA" id="ARBA00022679"/>
    </source>
</evidence>
<evidence type="ECO:0000256" key="16">
    <source>
        <dbReference type="PROSITE-ProRule" id="PRU00191"/>
    </source>
</evidence>
<keyword evidence="3" id="KW-0597">Phosphoprotein</keyword>